<dbReference type="Proteomes" id="UP000203464">
    <property type="component" value="Unassembled WGS sequence"/>
</dbReference>
<dbReference type="EMBL" id="FXYD01000002">
    <property type="protein sequence ID" value="SMX38248.1"/>
    <property type="molecule type" value="Genomic_DNA"/>
</dbReference>
<evidence type="ECO:0008006" key="3">
    <source>
        <dbReference type="Google" id="ProtNLM"/>
    </source>
</evidence>
<dbReference type="Gene3D" id="2.60.120.260">
    <property type="entry name" value="Galactose-binding domain-like"/>
    <property type="match status" value="1"/>
</dbReference>
<reference evidence="2" key="1">
    <citation type="submission" date="2017-05" db="EMBL/GenBank/DDBJ databases">
        <authorList>
            <person name="Rodrigo-Torres L."/>
            <person name="Arahal R. D."/>
            <person name="Lucena T."/>
        </authorList>
    </citation>
    <scope>NUCLEOTIDE SEQUENCE [LARGE SCALE GENOMIC DNA]</scope>
    <source>
        <strain evidence="2">CECT 8868</strain>
    </source>
</reference>
<sequence>MRMIGIGLMGFLIAGVALLLSTMNIWDKAQWAFQSQVISPRLAFETPNALPSSDEYTAIIVRSDPNHPIILSGLPAYQGIAFNLPLNARPTSGYLQIDATAQVLNSVEGVLRVSIDNVRRGEVLLHPGVVSLSLQVPLSPSELARQQLVVSLSLQGSGRHAQCRSETGVVAIAEIETTSAVHLTLDRPLTTTSDRVNAWGGVVRVGWPNWLDRREQARRLVLATQAKQQGITAHFLDDHAADALSTAELREVIPSLIAAVPVTRAASWPRHVALKGANAGLRQFQTSTQWRANVDLREGAVPLIPAELDLHLALGRQSLEDQWTIVVTLNGRLLRQDLLTPTTTRFDALVSLPAEMISANNVIEVTASSSRTTQNDCSQPPALIAEMLPNTALIAGESVFSDALSILQTQLSDLGTLRIGPATLLNAVDADAASDLLVLVMPADVRMRPAIENLDIMVVTPSDVPTTLPEAAQIWHVTKDTETGNLSVTPLVSRTEITHRAVGLLIFIGKAEVAL</sequence>
<keyword evidence="2" id="KW-1185">Reference proteome</keyword>
<dbReference type="AlphaFoldDB" id="A0A238K5R1"/>
<organism evidence="1 2">
    <name type="scientific">Octadecabacter ascidiaceicola</name>
    <dbReference type="NCBI Taxonomy" id="1655543"/>
    <lineage>
        <taxon>Bacteria</taxon>
        <taxon>Pseudomonadati</taxon>
        <taxon>Pseudomonadota</taxon>
        <taxon>Alphaproteobacteria</taxon>
        <taxon>Rhodobacterales</taxon>
        <taxon>Roseobacteraceae</taxon>
        <taxon>Octadecabacter</taxon>
    </lineage>
</organism>
<accession>A0A238K5R1</accession>
<proteinExistence type="predicted"/>
<name>A0A238K5R1_9RHOB</name>
<evidence type="ECO:0000313" key="2">
    <source>
        <dbReference type="Proteomes" id="UP000203464"/>
    </source>
</evidence>
<protein>
    <recommendedName>
        <fullName evidence="3">Cyclic di-GMP-binding protein</fullName>
    </recommendedName>
</protein>
<gene>
    <name evidence="1" type="ORF">OCA8868_01756</name>
</gene>
<evidence type="ECO:0000313" key="1">
    <source>
        <dbReference type="EMBL" id="SMX38248.1"/>
    </source>
</evidence>